<evidence type="ECO:0000313" key="2">
    <source>
        <dbReference type="EMBL" id="NER16664.1"/>
    </source>
</evidence>
<evidence type="ECO:0000313" key="3">
    <source>
        <dbReference type="Proteomes" id="UP000474296"/>
    </source>
</evidence>
<sequence>MKIFVLLFLFFFGVQSVSAQYYNNRRQRPLASQQIQAPATEKKKLTLEETIDEFLDKNEEVLGIDGLQKALLRNELLAFAAKRQEIIAGGEAIEEKKAMIENETEKFENGLRGVLTEEQITTLRDLRTKGSSKTKRKKRKKKKKDKG</sequence>
<dbReference type="Proteomes" id="UP000474296">
    <property type="component" value="Unassembled WGS sequence"/>
</dbReference>
<protein>
    <recommendedName>
        <fullName evidence="4">DUF4890 domain-containing protein</fullName>
    </recommendedName>
</protein>
<evidence type="ECO:0008006" key="4">
    <source>
        <dbReference type="Google" id="ProtNLM"/>
    </source>
</evidence>
<feature type="region of interest" description="Disordered" evidence="1">
    <location>
        <begin position="123"/>
        <end position="147"/>
    </location>
</feature>
<comment type="caution">
    <text evidence="2">The sequence shown here is derived from an EMBL/GenBank/DDBJ whole genome shotgun (WGS) entry which is preliminary data.</text>
</comment>
<proteinExistence type="predicted"/>
<feature type="compositionally biased region" description="Basic residues" evidence="1">
    <location>
        <begin position="130"/>
        <end position="147"/>
    </location>
</feature>
<dbReference type="EMBL" id="JAABOQ010000002">
    <property type="protein sequence ID" value="NER16664.1"/>
    <property type="molecule type" value="Genomic_DNA"/>
</dbReference>
<keyword evidence="3" id="KW-1185">Reference proteome</keyword>
<name>A0A6M0CKZ9_9FLAO</name>
<dbReference type="AlphaFoldDB" id="A0A6M0CKZ9"/>
<accession>A0A6M0CKZ9</accession>
<gene>
    <name evidence="2" type="ORF">GWK10_05545</name>
</gene>
<dbReference type="RefSeq" id="WP_164030042.1">
    <property type="nucleotide sequence ID" value="NZ_JAABOQ010000002.1"/>
</dbReference>
<organism evidence="2 3">
    <name type="scientific">Spongiivirga citrea</name>
    <dbReference type="NCBI Taxonomy" id="1481457"/>
    <lineage>
        <taxon>Bacteria</taxon>
        <taxon>Pseudomonadati</taxon>
        <taxon>Bacteroidota</taxon>
        <taxon>Flavobacteriia</taxon>
        <taxon>Flavobacteriales</taxon>
        <taxon>Flavobacteriaceae</taxon>
        <taxon>Spongiivirga</taxon>
    </lineage>
</organism>
<reference evidence="2 3" key="1">
    <citation type="submission" date="2020-01" db="EMBL/GenBank/DDBJ databases">
        <title>Spongiivirga citrea KCTC 32990T.</title>
        <authorList>
            <person name="Wang G."/>
        </authorList>
    </citation>
    <scope>NUCLEOTIDE SEQUENCE [LARGE SCALE GENOMIC DNA]</scope>
    <source>
        <strain evidence="2 3">KCTC 32990</strain>
    </source>
</reference>
<evidence type="ECO:0000256" key="1">
    <source>
        <dbReference type="SAM" id="MobiDB-lite"/>
    </source>
</evidence>